<keyword evidence="1" id="KW-0732">Signal</keyword>
<dbReference type="EMBL" id="CP042433">
    <property type="protein sequence ID" value="QEC56724.1"/>
    <property type="molecule type" value="Genomic_DNA"/>
</dbReference>
<gene>
    <name evidence="2" type="ORF">FSB75_12720</name>
</gene>
<organism evidence="2 3">
    <name type="scientific">Flavisolibacter ginsenosidimutans</name>
    <dbReference type="NCBI Taxonomy" id="661481"/>
    <lineage>
        <taxon>Bacteria</taxon>
        <taxon>Pseudomonadati</taxon>
        <taxon>Bacteroidota</taxon>
        <taxon>Chitinophagia</taxon>
        <taxon>Chitinophagales</taxon>
        <taxon>Chitinophagaceae</taxon>
        <taxon>Flavisolibacter</taxon>
    </lineage>
</organism>
<reference evidence="2 3" key="1">
    <citation type="journal article" date="2015" name="Int. J. Syst. Evol. Microbiol.">
        <title>Flavisolibacter ginsenosidimutans sp. nov., with ginsenoside-converting activity isolated from soil used for cultivating ginseng.</title>
        <authorList>
            <person name="Zhao Y."/>
            <person name="Liu Q."/>
            <person name="Kang M.S."/>
            <person name="Jin F."/>
            <person name="Yu H."/>
            <person name="Im W.T."/>
        </authorList>
    </citation>
    <scope>NUCLEOTIDE SEQUENCE [LARGE SCALE GENOMIC DNA]</scope>
    <source>
        <strain evidence="2 3">Gsoil 636</strain>
    </source>
</reference>
<protein>
    <submittedName>
        <fullName evidence="2">Uncharacterized protein</fullName>
    </submittedName>
</protein>
<sequence length="75" mass="8447">MKKFLLALVFLAATGLGASAQKEVKANDKKLKVETRRHKTKVKKTSTPAQKVHNLVRPKHKKYSGVKVKHEAKKD</sequence>
<dbReference type="KEGG" id="fgg:FSB75_12720"/>
<feature type="chain" id="PRO_5023015173" evidence="1">
    <location>
        <begin position="21"/>
        <end position="75"/>
    </location>
</feature>
<proteinExistence type="predicted"/>
<evidence type="ECO:0000313" key="3">
    <source>
        <dbReference type="Proteomes" id="UP000321204"/>
    </source>
</evidence>
<dbReference type="RefSeq" id="WP_146788032.1">
    <property type="nucleotide sequence ID" value="NZ_BAABIO010000003.1"/>
</dbReference>
<dbReference type="AlphaFoldDB" id="A0A5B8UJ63"/>
<accession>A0A5B8UJ63</accession>
<evidence type="ECO:0000256" key="1">
    <source>
        <dbReference type="SAM" id="SignalP"/>
    </source>
</evidence>
<evidence type="ECO:0000313" key="2">
    <source>
        <dbReference type="EMBL" id="QEC56724.1"/>
    </source>
</evidence>
<name>A0A5B8UJ63_9BACT</name>
<dbReference type="Proteomes" id="UP000321204">
    <property type="component" value="Chromosome"/>
</dbReference>
<keyword evidence="3" id="KW-1185">Reference proteome</keyword>
<feature type="signal peptide" evidence="1">
    <location>
        <begin position="1"/>
        <end position="20"/>
    </location>
</feature>